<organism evidence="1 2">
    <name type="scientific">Stichopus japonicus</name>
    <name type="common">Sea cucumber</name>
    <dbReference type="NCBI Taxonomy" id="307972"/>
    <lineage>
        <taxon>Eukaryota</taxon>
        <taxon>Metazoa</taxon>
        <taxon>Echinodermata</taxon>
        <taxon>Eleutherozoa</taxon>
        <taxon>Echinozoa</taxon>
        <taxon>Holothuroidea</taxon>
        <taxon>Aspidochirotacea</taxon>
        <taxon>Aspidochirotida</taxon>
        <taxon>Stichopodidae</taxon>
        <taxon>Apostichopus</taxon>
    </lineage>
</organism>
<comment type="caution">
    <text evidence="1">The sequence shown here is derived from an EMBL/GenBank/DDBJ whole genome shotgun (WGS) entry which is preliminary data.</text>
</comment>
<sequence>MIFMLNPSPHPDPLLMLISRIPICDLHLRGSFNKVQHGDILLKTGLCLPPLSSLEKISINVGYGNLISEDNIIGLLNYGIQSEKFRELWFFNCELPEFIRPGIIPETAKSRQIKVLWPSHVSQLDLQSGEWRKADDIQTIKSLCSGTVAIDNRTSVSVQRSVIEVLVKASNHDIPIYGVSLSYSFNKVDEDDITLYSGLSLPIITLIERMLIDTENGREMNKHEVNGILNYVQHSQRFKELGFYFCLLPSSIPSSALSGLKSNINVFWRPYGYDERSYRLDKETGQWLLYEETASLIPNKAIGDKLTDADYTEEVGAFREHYRNRPWQQENRRSGLT</sequence>
<accession>A0A2G8KT54</accession>
<reference evidence="1 2" key="1">
    <citation type="journal article" date="2017" name="PLoS Biol.">
        <title>The sea cucumber genome provides insights into morphological evolution and visceral regeneration.</title>
        <authorList>
            <person name="Zhang X."/>
            <person name="Sun L."/>
            <person name="Yuan J."/>
            <person name="Sun Y."/>
            <person name="Gao Y."/>
            <person name="Zhang L."/>
            <person name="Li S."/>
            <person name="Dai H."/>
            <person name="Hamel J.F."/>
            <person name="Liu C."/>
            <person name="Yu Y."/>
            <person name="Liu S."/>
            <person name="Lin W."/>
            <person name="Guo K."/>
            <person name="Jin S."/>
            <person name="Xu P."/>
            <person name="Storey K.B."/>
            <person name="Huan P."/>
            <person name="Zhang T."/>
            <person name="Zhou Y."/>
            <person name="Zhang J."/>
            <person name="Lin C."/>
            <person name="Li X."/>
            <person name="Xing L."/>
            <person name="Huo D."/>
            <person name="Sun M."/>
            <person name="Wang L."/>
            <person name="Mercier A."/>
            <person name="Li F."/>
            <person name="Yang H."/>
            <person name="Xiang J."/>
        </authorList>
    </citation>
    <scope>NUCLEOTIDE SEQUENCE [LARGE SCALE GENOMIC DNA]</scope>
    <source>
        <strain evidence="1">Shaxun</strain>
        <tissue evidence="1">Muscle</tissue>
    </source>
</reference>
<evidence type="ECO:0000313" key="1">
    <source>
        <dbReference type="EMBL" id="PIK51177.1"/>
    </source>
</evidence>
<keyword evidence="2" id="KW-1185">Reference proteome</keyword>
<evidence type="ECO:0000313" key="2">
    <source>
        <dbReference type="Proteomes" id="UP000230750"/>
    </source>
</evidence>
<dbReference type="Proteomes" id="UP000230750">
    <property type="component" value="Unassembled WGS sequence"/>
</dbReference>
<gene>
    <name evidence="1" type="ORF">BSL78_11931</name>
</gene>
<dbReference type="EMBL" id="MRZV01000385">
    <property type="protein sequence ID" value="PIK51177.1"/>
    <property type="molecule type" value="Genomic_DNA"/>
</dbReference>
<proteinExistence type="predicted"/>
<name>A0A2G8KT54_STIJA</name>
<dbReference type="AlphaFoldDB" id="A0A2G8KT54"/>
<protein>
    <submittedName>
        <fullName evidence="1">Uncharacterized protein</fullName>
    </submittedName>
</protein>